<accession>A0ABZ2LKG1</accession>
<protein>
    <submittedName>
        <fullName evidence="1">Uncharacterized protein</fullName>
    </submittedName>
</protein>
<dbReference type="RefSeq" id="WP_394821057.1">
    <property type="nucleotide sequence ID" value="NZ_CP089984.1"/>
</dbReference>
<proteinExistence type="predicted"/>
<gene>
    <name evidence="1" type="ORF">LZC94_26675</name>
</gene>
<keyword evidence="2" id="KW-1185">Reference proteome</keyword>
<dbReference type="Proteomes" id="UP001370348">
    <property type="component" value="Chromosome"/>
</dbReference>
<organism evidence="1 2">
    <name type="scientific">Pendulispora albinea</name>
    <dbReference type="NCBI Taxonomy" id="2741071"/>
    <lineage>
        <taxon>Bacteria</taxon>
        <taxon>Pseudomonadati</taxon>
        <taxon>Myxococcota</taxon>
        <taxon>Myxococcia</taxon>
        <taxon>Myxococcales</taxon>
        <taxon>Sorangiineae</taxon>
        <taxon>Pendulisporaceae</taxon>
        <taxon>Pendulispora</taxon>
    </lineage>
</organism>
<name>A0ABZ2LKG1_9BACT</name>
<evidence type="ECO:0000313" key="2">
    <source>
        <dbReference type="Proteomes" id="UP001370348"/>
    </source>
</evidence>
<sequence>MVREERAVATSYDGGSDTFRLVCETGEISQRFQANVDLLLDASGFLVGIDLGGEGFERLVVMLGPHEKVATQRPSPAEIVRGQRGELLYVAFANARSAARGHEKSPYA</sequence>
<reference evidence="1 2" key="1">
    <citation type="submission" date="2021-12" db="EMBL/GenBank/DDBJ databases">
        <title>Discovery of the Pendulisporaceae a myxobacterial family with distinct sporulation behavior and unique specialized metabolism.</title>
        <authorList>
            <person name="Garcia R."/>
            <person name="Popoff A."/>
            <person name="Bader C.D."/>
            <person name="Loehr J."/>
            <person name="Walesch S."/>
            <person name="Walt C."/>
            <person name="Boldt J."/>
            <person name="Bunk B."/>
            <person name="Haeckl F.J.F.P.J."/>
            <person name="Gunesch A.P."/>
            <person name="Birkelbach J."/>
            <person name="Nuebel U."/>
            <person name="Pietschmann T."/>
            <person name="Bach T."/>
            <person name="Mueller R."/>
        </authorList>
    </citation>
    <scope>NUCLEOTIDE SEQUENCE [LARGE SCALE GENOMIC DNA]</scope>
    <source>
        <strain evidence="1 2">MSr11954</strain>
    </source>
</reference>
<dbReference type="EMBL" id="CP089984">
    <property type="protein sequence ID" value="WXB11437.1"/>
    <property type="molecule type" value="Genomic_DNA"/>
</dbReference>
<evidence type="ECO:0000313" key="1">
    <source>
        <dbReference type="EMBL" id="WXB11437.1"/>
    </source>
</evidence>